<dbReference type="Proteomes" id="UP000005239">
    <property type="component" value="Unassembled WGS sequence"/>
</dbReference>
<dbReference type="AlphaFoldDB" id="A0A2A6CYJ9"/>
<accession>A0A8R1YKH4</accession>
<evidence type="ECO:0000313" key="1">
    <source>
        <dbReference type="EnsemblMetazoa" id="PPA23857.1"/>
    </source>
</evidence>
<dbReference type="EnsemblMetazoa" id="PPA23857.1">
    <property type="protein sequence ID" value="PPA23857.1"/>
    <property type="gene ID" value="WBGene00113411"/>
</dbReference>
<gene>
    <name evidence="1" type="primary">WBGene00113411</name>
</gene>
<sequence>LKVQSRAMILRLQRDGRAPLWHEAPTASQDCRLRLTQLWEQDGLLWMVPGAFWTVPGDDGILSISTSFQEKFNSRILSKE</sequence>
<reference evidence="1" key="2">
    <citation type="submission" date="2022-06" db="UniProtKB">
        <authorList>
            <consortium name="EnsemblMetazoa"/>
        </authorList>
    </citation>
    <scope>IDENTIFICATION</scope>
    <source>
        <strain evidence="1">PS312</strain>
    </source>
</reference>
<reference evidence="2" key="1">
    <citation type="journal article" date="2008" name="Nat. Genet.">
        <title>The Pristionchus pacificus genome provides a unique perspective on nematode lifestyle and parasitism.</title>
        <authorList>
            <person name="Dieterich C."/>
            <person name="Clifton S.W."/>
            <person name="Schuster L.N."/>
            <person name="Chinwalla A."/>
            <person name="Delehaunty K."/>
            <person name="Dinkelacker I."/>
            <person name="Fulton L."/>
            <person name="Fulton R."/>
            <person name="Godfrey J."/>
            <person name="Minx P."/>
            <person name="Mitreva M."/>
            <person name="Roeseler W."/>
            <person name="Tian H."/>
            <person name="Witte H."/>
            <person name="Yang S.P."/>
            <person name="Wilson R.K."/>
            <person name="Sommer R.J."/>
        </authorList>
    </citation>
    <scope>NUCLEOTIDE SEQUENCE [LARGE SCALE GENOMIC DNA]</scope>
    <source>
        <strain evidence="2">PS312</strain>
    </source>
</reference>
<proteinExistence type="predicted"/>
<name>A0A2A6CYJ9_PRIPA</name>
<accession>A0A2A6CYJ9</accession>
<organism evidence="1 2">
    <name type="scientific">Pristionchus pacificus</name>
    <name type="common">Parasitic nematode worm</name>
    <dbReference type="NCBI Taxonomy" id="54126"/>
    <lineage>
        <taxon>Eukaryota</taxon>
        <taxon>Metazoa</taxon>
        <taxon>Ecdysozoa</taxon>
        <taxon>Nematoda</taxon>
        <taxon>Chromadorea</taxon>
        <taxon>Rhabditida</taxon>
        <taxon>Rhabditina</taxon>
        <taxon>Diplogasteromorpha</taxon>
        <taxon>Diplogasteroidea</taxon>
        <taxon>Neodiplogasteridae</taxon>
        <taxon>Pristionchus</taxon>
    </lineage>
</organism>
<evidence type="ECO:0000313" key="2">
    <source>
        <dbReference type="Proteomes" id="UP000005239"/>
    </source>
</evidence>
<keyword evidence="2" id="KW-1185">Reference proteome</keyword>
<protein>
    <submittedName>
        <fullName evidence="1">Uncharacterized protein</fullName>
    </submittedName>
</protein>